<dbReference type="Proteomes" id="UP000266861">
    <property type="component" value="Unassembled WGS sequence"/>
</dbReference>
<evidence type="ECO:0000313" key="2">
    <source>
        <dbReference type="Proteomes" id="UP000266861"/>
    </source>
</evidence>
<protein>
    <submittedName>
        <fullName evidence="1">Uncharacterized protein</fullName>
    </submittedName>
</protein>
<name>A0A397JJY1_9GLOM</name>
<comment type="caution">
    <text evidence="1">The sequence shown here is derived from an EMBL/GenBank/DDBJ whole genome shotgun (WGS) entry which is preliminary data.</text>
</comment>
<sequence length="107" mass="12609">MSIYKTSPASSINNSVYERGAVILKFFEKRFDSDHERGAVILKFFEKRFDSDHERGAVILKKSSGGIRLRQDLSGYPDWYFGIRIIFSDKTKILRYPFTFTFILNRR</sequence>
<evidence type="ECO:0000313" key="1">
    <source>
        <dbReference type="EMBL" id="RHZ87582.1"/>
    </source>
</evidence>
<proteinExistence type="predicted"/>
<keyword evidence="2" id="KW-1185">Reference proteome</keyword>
<dbReference type="EMBL" id="PQFF01000031">
    <property type="protein sequence ID" value="RHZ87582.1"/>
    <property type="molecule type" value="Genomic_DNA"/>
</dbReference>
<dbReference type="AlphaFoldDB" id="A0A397JJY1"/>
<accession>A0A397JJY1</accession>
<reference evidence="1 2" key="1">
    <citation type="submission" date="2018-08" db="EMBL/GenBank/DDBJ databases">
        <title>Genome and evolution of the arbuscular mycorrhizal fungus Diversispora epigaea (formerly Glomus versiforme) and its bacterial endosymbionts.</title>
        <authorList>
            <person name="Sun X."/>
            <person name="Fei Z."/>
            <person name="Harrison M."/>
        </authorList>
    </citation>
    <scope>NUCLEOTIDE SEQUENCE [LARGE SCALE GENOMIC DNA]</scope>
    <source>
        <strain evidence="1 2">IT104</strain>
    </source>
</reference>
<organism evidence="1 2">
    <name type="scientific">Diversispora epigaea</name>
    <dbReference type="NCBI Taxonomy" id="1348612"/>
    <lineage>
        <taxon>Eukaryota</taxon>
        <taxon>Fungi</taxon>
        <taxon>Fungi incertae sedis</taxon>
        <taxon>Mucoromycota</taxon>
        <taxon>Glomeromycotina</taxon>
        <taxon>Glomeromycetes</taxon>
        <taxon>Diversisporales</taxon>
        <taxon>Diversisporaceae</taxon>
        <taxon>Diversispora</taxon>
    </lineage>
</organism>
<gene>
    <name evidence="1" type="ORF">Glove_33g219</name>
</gene>